<organism evidence="2 3">
    <name type="scientific">Clavelina lepadiformis</name>
    <name type="common">Light-bulb sea squirt</name>
    <name type="synonym">Ascidia lepadiformis</name>
    <dbReference type="NCBI Taxonomy" id="159417"/>
    <lineage>
        <taxon>Eukaryota</taxon>
        <taxon>Metazoa</taxon>
        <taxon>Chordata</taxon>
        <taxon>Tunicata</taxon>
        <taxon>Ascidiacea</taxon>
        <taxon>Aplousobranchia</taxon>
        <taxon>Clavelinidae</taxon>
        <taxon>Clavelina</taxon>
    </lineage>
</organism>
<accession>A0ABP0GZM3</accession>
<keyword evidence="3" id="KW-1185">Reference proteome</keyword>
<dbReference type="PANTHER" id="PTHR47059">
    <property type="entry name" value="TETRATRICOPEPTIDE REPEAT PROTEIN 32"/>
    <property type="match status" value="1"/>
</dbReference>
<dbReference type="InterPro" id="IPR019734">
    <property type="entry name" value="TPR_rpt"/>
</dbReference>
<dbReference type="InterPro" id="IPR011990">
    <property type="entry name" value="TPR-like_helical_dom_sf"/>
</dbReference>
<dbReference type="Proteomes" id="UP001642483">
    <property type="component" value="Unassembled WGS sequence"/>
</dbReference>
<dbReference type="Gene3D" id="1.25.40.10">
    <property type="entry name" value="Tetratricopeptide repeat domain"/>
    <property type="match status" value="1"/>
</dbReference>
<evidence type="ECO:0000256" key="1">
    <source>
        <dbReference type="PROSITE-ProRule" id="PRU00339"/>
    </source>
</evidence>
<evidence type="ECO:0000313" key="3">
    <source>
        <dbReference type="Proteomes" id="UP001642483"/>
    </source>
</evidence>
<name>A0ABP0GZM3_CLALP</name>
<dbReference type="SMART" id="SM00028">
    <property type="entry name" value="TPR"/>
    <property type="match status" value="3"/>
</dbReference>
<dbReference type="PANTHER" id="PTHR47059:SF1">
    <property type="entry name" value="TETRATRICOPEPTIDE REPEAT PROTEIN 32"/>
    <property type="match status" value="1"/>
</dbReference>
<feature type="repeat" description="TPR" evidence="1">
    <location>
        <begin position="60"/>
        <end position="93"/>
    </location>
</feature>
<evidence type="ECO:0008006" key="4">
    <source>
        <dbReference type="Google" id="ProtNLM"/>
    </source>
</evidence>
<protein>
    <recommendedName>
        <fullName evidence="4">Tetratricopeptide repeat protein 32</fullName>
    </recommendedName>
</protein>
<evidence type="ECO:0000313" key="2">
    <source>
        <dbReference type="EMBL" id="CAK8697179.1"/>
    </source>
</evidence>
<dbReference type="Pfam" id="PF13181">
    <property type="entry name" value="TPR_8"/>
    <property type="match status" value="1"/>
</dbReference>
<dbReference type="SUPFAM" id="SSF48452">
    <property type="entry name" value="TPR-like"/>
    <property type="match status" value="1"/>
</dbReference>
<dbReference type="PROSITE" id="PS50005">
    <property type="entry name" value="TPR"/>
    <property type="match status" value="2"/>
</dbReference>
<sequence>MLEEMSCLLKEADLKYGEKDYDTAEELYSSVINKCKEAFPDLFTTSKQPSEKEQVIKIVSHSLNNRGQIKYLRVDFEEAVEDYTDALSLDKRSEVLFYNRGLIHYRLGRYTQALSDFYASLEIQPHFKDSIEAIRIAKMEQSQKGDREI</sequence>
<proteinExistence type="predicted"/>
<reference evidence="2 3" key="1">
    <citation type="submission" date="2024-02" db="EMBL/GenBank/DDBJ databases">
        <authorList>
            <person name="Daric V."/>
            <person name="Darras S."/>
        </authorList>
    </citation>
    <scope>NUCLEOTIDE SEQUENCE [LARGE SCALE GENOMIC DNA]</scope>
</reference>
<dbReference type="EMBL" id="CAWYQH010000163">
    <property type="protein sequence ID" value="CAK8697179.1"/>
    <property type="molecule type" value="Genomic_DNA"/>
</dbReference>
<dbReference type="Pfam" id="PF00515">
    <property type="entry name" value="TPR_1"/>
    <property type="match status" value="1"/>
</dbReference>
<keyword evidence="1" id="KW-0802">TPR repeat</keyword>
<comment type="caution">
    <text evidence="2">The sequence shown here is derived from an EMBL/GenBank/DDBJ whole genome shotgun (WGS) entry which is preliminary data.</text>
</comment>
<feature type="repeat" description="TPR" evidence="1">
    <location>
        <begin position="94"/>
        <end position="127"/>
    </location>
</feature>
<gene>
    <name evidence="2" type="ORF">CVLEPA_LOCUS30447</name>
</gene>